<dbReference type="KEGG" id="nhy:JQS43_18650"/>
<dbReference type="PROSITE" id="PS50056">
    <property type="entry name" value="TYR_PHOSPHATASE_2"/>
    <property type="match status" value="1"/>
</dbReference>
<dbReference type="RefSeq" id="WP_239675685.1">
    <property type="nucleotide sequence ID" value="NZ_CP070499.1"/>
</dbReference>
<dbReference type="AlphaFoldDB" id="A0A895YDW1"/>
<evidence type="ECO:0000259" key="1">
    <source>
        <dbReference type="PROSITE" id="PS50056"/>
    </source>
</evidence>
<dbReference type="EMBL" id="CP070499">
    <property type="protein sequence ID" value="QSB13589.1"/>
    <property type="molecule type" value="Genomic_DNA"/>
</dbReference>
<keyword evidence="3" id="KW-1185">Reference proteome</keyword>
<dbReference type="Proteomes" id="UP000662857">
    <property type="component" value="Chromosome"/>
</dbReference>
<dbReference type="SUPFAM" id="SSF52799">
    <property type="entry name" value="(Phosphotyrosine protein) phosphatases II"/>
    <property type="match status" value="1"/>
</dbReference>
<dbReference type="InterPro" id="IPR000387">
    <property type="entry name" value="Tyr_Pase_dom"/>
</dbReference>
<evidence type="ECO:0000313" key="2">
    <source>
        <dbReference type="EMBL" id="QSB13589.1"/>
    </source>
</evidence>
<sequence length="165" mass="17282">MRATLHLIDGPGPGRLATMAHPAGGEQLSASMTALAEAGVATLVCALTDDELARLELTGAPGAAATAGLTYVRFPIPDRTTPQAHQLPAVSDLADQLAGEVRAGRYVATHCWAGIGRSSLLAGATLVRLGFSPAESWQRIRAARGLPVPDSADQERWLFRFAEAE</sequence>
<feature type="domain" description="Tyrosine specific protein phosphatases" evidence="1">
    <location>
        <begin position="84"/>
        <end position="155"/>
    </location>
</feature>
<name>A0A895YDW1_9ACTN</name>
<dbReference type="Gene3D" id="3.90.190.10">
    <property type="entry name" value="Protein tyrosine phosphatase superfamily"/>
    <property type="match status" value="1"/>
</dbReference>
<evidence type="ECO:0000313" key="3">
    <source>
        <dbReference type="Proteomes" id="UP000662857"/>
    </source>
</evidence>
<reference evidence="2" key="1">
    <citation type="submission" date="2021-02" db="EMBL/GenBank/DDBJ databases">
        <title>Natrosporangium hydrolyticum gen. nov., sp. nov, a haloalkaliphilic actinobacterium from a soda solonchak soil.</title>
        <authorList>
            <person name="Sorokin D.Y."/>
            <person name="Khijniak T.V."/>
            <person name="Zakharycheva A.P."/>
            <person name="Boueva O.V."/>
            <person name="Ariskina E.V."/>
            <person name="Hahnke R.L."/>
            <person name="Bunk B."/>
            <person name="Sproer C."/>
            <person name="Schumann P."/>
            <person name="Evtushenko L.I."/>
            <person name="Kublanov I.V."/>
        </authorList>
    </citation>
    <scope>NUCLEOTIDE SEQUENCE</scope>
    <source>
        <strain evidence="2">DSM 106523</strain>
    </source>
</reference>
<proteinExistence type="predicted"/>
<dbReference type="PANTHER" id="PTHR23339">
    <property type="entry name" value="TYROSINE SPECIFIC PROTEIN PHOSPHATASE AND DUAL SPECIFICITY PROTEIN PHOSPHATASE"/>
    <property type="match status" value="1"/>
</dbReference>
<dbReference type="Pfam" id="PF22785">
    <property type="entry name" value="Tc-R-P"/>
    <property type="match status" value="1"/>
</dbReference>
<accession>A0A895YDW1</accession>
<protein>
    <submittedName>
        <fullName evidence="2">Tyrosine protein phosphatase</fullName>
    </submittedName>
</protein>
<dbReference type="InterPro" id="IPR050561">
    <property type="entry name" value="PTP"/>
</dbReference>
<gene>
    <name evidence="2" type="ORF">JQS43_18650</name>
</gene>
<dbReference type="InterPro" id="IPR029021">
    <property type="entry name" value="Prot-tyrosine_phosphatase-like"/>
</dbReference>
<organism evidence="2 3">
    <name type="scientific">Natronosporangium hydrolyticum</name>
    <dbReference type="NCBI Taxonomy" id="2811111"/>
    <lineage>
        <taxon>Bacteria</taxon>
        <taxon>Bacillati</taxon>
        <taxon>Actinomycetota</taxon>
        <taxon>Actinomycetes</taxon>
        <taxon>Micromonosporales</taxon>
        <taxon>Micromonosporaceae</taxon>
        <taxon>Natronosporangium</taxon>
    </lineage>
</organism>